<evidence type="ECO:0000313" key="1">
    <source>
        <dbReference type="EMBL" id="KRX29469.1"/>
    </source>
</evidence>
<protein>
    <recommendedName>
        <fullName evidence="3">MULE transposase domain-containing protein</fullName>
    </recommendedName>
</protein>
<dbReference type="Proteomes" id="UP000055048">
    <property type="component" value="Unassembled WGS sequence"/>
</dbReference>
<comment type="caution">
    <text evidence="1">The sequence shown here is derived from an EMBL/GenBank/DDBJ whole genome shotgun (WGS) entry which is preliminary data.</text>
</comment>
<organism evidence="1 2">
    <name type="scientific">Trichinella murrelli</name>
    <dbReference type="NCBI Taxonomy" id="144512"/>
    <lineage>
        <taxon>Eukaryota</taxon>
        <taxon>Metazoa</taxon>
        <taxon>Ecdysozoa</taxon>
        <taxon>Nematoda</taxon>
        <taxon>Enoplea</taxon>
        <taxon>Dorylaimia</taxon>
        <taxon>Trichinellida</taxon>
        <taxon>Trichinellidae</taxon>
        <taxon>Trichinella</taxon>
    </lineage>
</organism>
<dbReference type="EMBL" id="JYDJ01003267">
    <property type="protein sequence ID" value="KRX29469.1"/>
    <property type="molecule type" value="Genomic_DNA"/>
</dbReference>
<evidence type="ECO:0000313" key="2">
    <source>
        <dbReference type="Proteomes" id="UP000055048"/>
    </source>
</evidence>
<reference evidence="1 2" key="1">
    <citation type="submission" date="2015-01" db="EMBL/GenBank/DDBJ databases">
        <title>Evolution of Trichinella species and genotypes.</title>
        <authorList>
            <person name="Korhonen P.K."/>
            <person name="Edoardo P."/>
            <person name="Giuseppe L.R."/>
            <person name="Gasser R.B."/>
        </authorList>
    </citation>
    <scope>NUCLEOTIDE SEQUENCE [LARGE SCALE GENOMIC DNA]</scope>
    <source>
        <strain evidence="1">ISS417</strain>
    </source>
</reference>
<proteinExistence type="predicted"/>
<feature type="non-terminal residue" evidence="1">
    <location>
        <position position="61"/>
    </location>
</feature>
<name>A0A0V0SRU5_9BILA</name>
<keyword evidence="2" id="KW-1185">Reference proteome</keyword>
<dbReference type="AlphaFoldDB" id="A0A0V0SRU5"/>
<dbReference type="STRING" id="144512.A0A0V0SRU5"/>
<sequence length="61" mass="7075">LIPAIQGNFPNTQVQGCFFHFYQAVLRRIKLSVIKRRKQKVKMLMALAFFPVNLVPRVSKS</sequence>
<feature type="non-terminal residue" evidence="1">
    <location>
        <position position="1"/>
    </location>
</feature>
<gene>
    <name evidence="1" type="ORF">T05_10388</name>
</gene>
<evidence type="ECO:0008006" key="3">
    <source>
        <dbReference type="Google" id="ProtNLM"/>
    </source>
</evidence>
<accession>A0A0V0SRU5</accession>